<feature type="compositionally biased region" description="Low complexity" evidence="1">
    <location>
        <begin position="902"/>
        <end position="916"/>
    </location>
</feature>
<feature type="region of interest" description="Disordered" evidence="1">
    <location>
        <begin position="868"/>
        <end position="893"/>
    </location>
</feature>
<feature type="compositionally biased region" description="Polar residues" evidence="1">
    <location>
        <begin position="1145"/>
        <end position="1163"/>
    </location>
</feature>
<feature type="compositionally biased region" description="Basic and acidic residues" evidence="1">
    <location>
        <begin position="678"/>
        <end position="689"/>
    </location>
</feature>
<dbReference type="Proteomes" id="UP000735302">
    <property type="component" value="Unassembled WGS sequence"/>
</dbReference>
<feature type="compositionally biased region" description="Basic and acidic residues" evidence="1">
    <location>
        <begin position="281"/>
        <end position="291"/>
    </location>
</feature>
<name>A0AAV4BWC7_9GAST</name>
<gene>
    <name evidence="2" type="ORF">PoB_005001300</name>
</gene>
<comment type="caution">
    <text evidence="2">The sequence shown here is derived from an EMBL/GenBank/DDBJ whole genome shotgun (WGS) entry which is preliminary data.</text>
</comment>
<feature type="region of interest" description="Disordered" evidence="1">
    <location>
        <begin position="516"/>
        <end position="538"/>
    </location>
</feature>
<sequence>MDNLTSRVSKINIGAGVLRSGNPGKSCTGNGAFITYHRENETGGLIETATSPNQNHVTARSLNTVGELRETFPNLNLGPVQDGASTQIAPLHSVLAKHYEYPKAIFVGDSTCAPYQPLIGAKELLHPKGLERYTGYHHILSDIDVHTKSPLTSCFQIAPDFLPLSINQNYHIRTSRRESSEGAPSFRSGVSPQGSPPLVRARQRQGSSGSPRLVRKAQSFQSLASGHSSKDGASGVAFSRPKFPFKHQAKLVRDKTKIFEVQDQVRSRKNGKKVVVPIRSSKSEDENEPSKTRKKKRHTNAKREDQPSDAALEDLSSSRADLSQDFLPRWTDASDPRAIQQGDVVRIGENGQLYIDNGGHSINDRYPYQGGVMFYPALDPLHRQQEMQVRGHHGLGLGSSGTEGFSSHEEIFYYQGGGGVMSTPKLKRGSGRYPRDDADVYVRSQRDRRKTSVQRRARSISPQSTRRHSERPRQHKCIHPHGSKTKLEPRSSASLGGDSDDSRLDKALFPRIVVTDHGVKSSNSPLRQRQPSDRFDYDSTSLDLKERHGIYLQVPPNFNASSLRSSNPAETDEMNPSPQAMSCHLKEVKNPYSGFPISLTSGPLDRLLRNTNLNLANMRNCLDAMSTSLASIPRCNLSSLAYDYQQADSLDLVEAQAFFQTRSGDKNQMPLSSFISSQHEREPHSRERSITNAASNPGIEDYLGDPVLSFSQLHGTTLGLAERFRQLKTNRDPHHIDSLPLHGAGGEMSNGISDIVDMGPHVSTYVGSPIPTKEIIVTAVDVGKSVSPPASIQNWGFKSTKSSSVQTDPIKPPTSPLVPPPPAPPLPADLLPLPSPQPSRAAAGTLEQRVKPKQLQKVLPYGEELRAHLSSKDSQTRRSSKLAPPPVLPKPKWALKRLDSQSAPFSASPTAEAPASPGCPEYLHLSKNFPFGASEITSPVPGTQVLASNLNRNRVLVDAEIRENSVKERVEEFKLLNAKPQSPTSPSHKQEQRLPEPAGLDRDFIYPKRSPPMCTDGGTDKDYQYIYPEYDSSHDNRTIIPNSDNRIKLDSPPHSEMQYRPHINCSSQERSCAYNEQAYGLLSSQSIPTTYIGPMANSSVIPKDSSTSFTTSFPDEKESFKLLPTALRRSSTPRSATSRPFFAAQSASPAGPLTQTPPSTSPGESVCLPLALTGTSKYVKKENAPSDQSRHAPSSPTSPFGGIKLPGFPALPPPNKIGSSHSFSVVQDNGKEGKPLSGLVDTTPYHIYRGDPGLLAALTTRNKSKSGDNNSSKQSKAKKLSASNQNQPLRNGNPSLSPSQHNIKSPLNPARPLYEVTENGFTLYKGCGVSRQQQKLKKPIKQNKHVSSCPSLVHHQCLDPLKISPISAAERPLIMPSMPTQTESGNIREENGRTKAASPSTPNGIFHAQKFRNTTHRSSEEIVGAPSTVSPHGRKFPKANNVPIPPKDFDSDADSSEYMYTSQGWSQMLRDLPDQNVAMFFCNGVEDNSAQVWRSVFDTTLWSTKKEITCKQLELSAAKSYKTACLFSKQEATCEEEVNLEKFFNACIPKFKRTVQHLEPGQKWPNSYRSCEWPLGESANNNSLELEMDFLFGKKSRCDSNDVPSNVNIPGGYLLDVVTRNQDDNPSRIQDFSCTLLAFSGRKPSHYSEQINTTSCVFMKEAFESRLDSAAGVIKRAAALRLQTMVRMFLVRIRHQRLRVAVARLQRTIRMWKCRRQFTTLRNGIVLAQAQFRMFSQRRRYLKTREQLKHKLEEHRLHHRKQEAQAKIERERRVSYSGQSKPNLNSIGAPLFPNLNPLSLPTRYVSACGESATVNHV</sequence>
<dbReference type="InterPro" id="IPR000048">
    <property type="entry name" value="IQ_motif_EF-hand-BS"/>
</dbReference>
<feature type="region of interest" description="Disordered" evidence="1">
    <location>
        <begin position="974"/>
        <end position="1020"/>
    </location>
</feature>
<feature type="compositionally biased region" description="Polar residues" evidence="1">
    <location>
        <begin position="218"/>
        <end position="227"/>
    </location>
</feature>
<feature type="compositionally biased region" description="Pro residues" evidence="1">
    <location>
        <begin position="810"/>
        <end position="837"/>
    </location>
</feature>
<feature type="compositionally biased region" description="Polar residues" evidence="1">
    <location>
        <begin position="520"/>
        <end position="529"/>
    </location>
</feature>
<feature type="region of interest" description="Disordered" evidence="1">
    <location>
        <begin position="556"/>
        <end position="577"/>
    </location>
</feature>
<feature type="region of interest" description="Disordered" evidence="1">
    <location>
        <begin position="175"/>
        <end position="235"/>
    </location>
</feature>
<dbReference type="InterPro" id="IPR027417">
    <property type="entry name" value="P-loop_NTPase"/>
</dbReference>
<dbReference type="Gene3D" id="1.20.5.190">
    <property type="match status" value="1"/>
</dbReference>
<protein>
    <submittedName>
        <fullName evidence="2">Myosin-xv</fullName>
    </submittedName>
</protein>
<keyword evidence="3" id="KW-1185">Reference proteome</keyword>
<feature type="region of interest" description="Disordered" evidence="1">
    <location>
        <begin position="900"/>
        <end position="919"/>
    </location>
</feature>
<feature type="compositionally biased region" description="Basic and acidic residues" evidence="1">
    <location>
        <begin position="1179"/>
        <end position="1190"/>
    </location>
</feature>
<feature type="compositionally biased region" description="Low complexity" evidence="1">
    <location>
        <begin position="1267"/>
        <end position="1286"/>
    </location>
</feature>
<dbReference type="SUPFAM" id="SSF52540">
    <property type="entry name" value="P-loop containing nucleoside triphosphate hydrolases"/>
    <property type="match status" value="1"/>
</dbReference>
<feature type="compositionally biased region" description="Polar residues" evidence="1">
    <location>
        <begin position="790"/>
        <end position="807"/>
    </location>
</feature>
<feature type="region of interest" description="Disordered" evidence="1">
    <location>
        <begin position="263"/>
        <end position="317"/>
    </location>
</feature>
<feature type="compositionally biased region" description="Polar residues" evidence="1">
    <location>
        <begin position="1287"/>
        <end position="1305"/>
    </location>
</feature>
<evidence type="ECO:0000313" key="2">
    <source>
        <dbReference type="EMBL" id="GFO23508.1"/>
    </source>
</evidence>
<feature type="region of interest" description="Disordered" evidence="1">
    <location>
        <begin position="790"/>
        <end position="851"/>
    </location>
</feature>
<dbReference type="PROSITE" id="PS50096">
    <property type="entry name" value="IQ"/>
    <property type="match status" value="2"/>
</dbReference>
<feature type="region of interest" description="Disordered" evidence="1">
    <location>
        <begin position="416"/>
        <end position="502"/>
    </location>
</feature>
<feature type="compositionally biased region" description="Basic residues" evidence="1">
    <location>
        <begin position="465"/>
        <end position="484"/>
    </location>
</feature>
<feature type="compositionally biased region" description="Polar residues" evidence="1">
    <location>
        <begin position="1217"/>
        <end position="1227"/>
    </location>
</feature>
<feature type="compositionally biased region" description="Low complexity" evidence="1">
    <location>
        <begin position="1124"/>
        <end position="1140"/>
    </location>
</feature>
<feature type="compositionally biased region" description="Basic and acidic residues" evidence="1">
    <location>
        <begin position="988"/>
        <end position="1006"/>
    </location>
</feature>
<evidence type="ECO:0000313" key="3">
    <source>
        <dbReference type="Proteomes" id="UP000735302"/>
    </source>
</evidence>
<feature type="compositionally biased region" description="Basic residues" evidence="1">
    <location>
        <begin position="446"/>
        <end position="458"/>
    </location>
</feature>
<feature type="region of interest" description="Disordered" evidence="1">
    <location>
        <begin position="669"/>
        <end position="696"/>
    </location>
</feature>
<organism evidence="2 3">
    <name type="scientific">Plakobranchus ocellatus</name>
    <dbReference type="NCBI Taxonomy" id="259542"/>
    <lineage>
        <taxon>Eukaryota</taxon>
        <taxon>Metazoa</taxon>
        <taxon>Spiralia</taxon>
        <taxon>Lophotrochozoa</taxon>
        <taxon>Mollusca</taxon>
        <taxon>Gastropoda</taxon>
        <taxon>Heterobranchia</taxon>
        <taxon>Euthyneura</taxon>
        <taxon>Panpulmonata</taxon>
        <taxon>Sacoglossa</taxon>
        <taxon>Placobranchoidea</taxon>
        <taxon>Plakobranchidae</taxon>
        <taxon>Plakobranchus</taxon>
    </lineage>
</organism>
<proteinExistence type="predicted"/>
<accession>A0AAV4BWC7</accession>
<dbReference type="SMART" id="SM00015">
    <property type="entry name" value="IQ"/>
    <property type="match status" value="3"/>
</dbReference>
<feature type="region of interest" description="Disordered" evidence="1">
    <location>
        <begin position="1261"/>
        <end position="1310"/>
    </location>
</feature>
<feature type="region of interest" description="Disordered" evidence="1">
    <location>
        <begin position="1179"/>
        <end position="1240"/>
    </location>
</feature>
<evidence type="ECO:0000256" key="1">
    <source>
        <dbReference type="SAM" id="MobiDB-lite"/>
    </source>
</evidence>
<feature type="region of interest" description="Disordered" evidence="1">
    <location>
        <begin position="1124"/>
        <end position="1167"/>
    </location>
</feature>
<reference evidence="2 3" key="1">
    <citation type="journal article" date="2021" name="Elife">
        <title>Chloroplast acquisition without the gene transfer in kleptoplastic sea slugs, Plakobranchus ocellatus.</title>
        <authorList>
            <person name="Maeda T."/>
            <person name="Takahashi S."/>
            <person name="Yoshida T."/>
            <person name="Shimamura S."/>
            <person name="Takaki Y."/>
            <person name="Nagai Y."/>
            <person name="Toyoda A."/>
            <person name="Suzuki Y."/>
            <person name="Arimoto A."/>
            <person name="Ishii H."/>
            <person name="Satoh N."/>
            <person name="Nishiyama T."/>
            <person name="Hasebe M."/>
            <person name="Maruyama T."/>
            <person name="Minagawa J."/>
            <person name="Obokata J."/>
            <person name="Shigenobu S."/>
        </authorList>
    </citation>
    <scope>NUCLEOTIDE SEQUENCE [LARGE SCALE GENOMIC DNA]</scope>
</reference>
<dbReference type="EMBL" id="BLXT01005511">
    <property type="protein sequence ID" value="GFO23508.1"/>
    <property type="molecule type" value="Genomic_DNA"/>
</dbReference>
<feature type="region of interest" description="Disordered" evidence="1">
    <location>
        <begin position="1424"/>
        <end position="1447"/>
    </location>
</feature>